<sequence>MRIIAHRGWWQNNKEKNSMISFQKAFLNGYGVETDLRDYCGQLVISHNVADCNSVLSEELFELYRQYGNNVPLALNIKSDGIQDILREQLEKYKVTNYFVFDMSVPEMVIYKQKNFQFFTRSSDIEKECVLYQDASGIWMDTFYDDDWKLFDSAKEGLNAGKCVAAVSPELHGKSRQKMWDRIKQEHMNTEEAFYLCTDYPEEAKYFFEKE</sequence>
<dbReference type="Proteomes" id="UP000460412">
    <property type="component" value="Unassembled WGS sequence"/>
</dbReference>
<dbReference type="RefSeq" id="WP_159753146.1">
    <property type="nucleotide sequence ID" value="NZ_CASZNZ010000041.1"/>
</dbReference>
<evidence type="ECO:0000313" key="2">
    <source>
        <dbReference type="Proteomes" id="UP000460412"/>
    </source>
</evidence>
<dbReference type="SUPFAM" id="SSF51695">
    <property type="entry name" value="PLC-like phosphodiesterases"/>
    <property type="match status" value="1"/>
</dbReference>
<dbReference type="GO" id="GO:0008081">
    <property type="term" value="F:phosphoric diester hydrolase activity"/>
    <property type="evidence" value="ECO:0007669"/>
    <property type="project" value="InterPro"/>
</dbReference>
<evidence type="ECO:0008006" key="3">
    <source>
        <dbReference type="Google" id="ProtNLM"/>
    </source>
</evidence>
<dbReference type="EMBL" id="WUQX01000001">
    <property type="protein sequence ID" value="MXP77659.1"/>
    <property type="molecule type" value="Genomic_DNA"/>
</dbReference>
<name>A0A7X3MJN3_9FIRM</name>
<reference evidence="1 2" key="1">
    <citation type="submission" date="2019-12" db="EMBL/GenBank/DDBJ databases">
        <title>Sporaefaciens musculi gen. nov., sp. nov., a novel bacterium isolated from the caecum of an obese mouse.</title>
        <authorList>
            <person name="Rasmussen T.S."/>
            <person name="Streidl T."/>
            <person name="Hitch T.C.A."/>
            <person name="Wortmann E."/>
            <person name="Deptula P."/>
            <person name="Hansen M."/>
            <person name="Nielsen D.S."/>
            <person name="Clavel T."/>
            <person name="Vogensen F.K."/>
        </authorList>
    </citation>
    <scope>NUCLEOTIDE SEQUENCE [LARGE SCALE GENOMIC DNA]</scope>
    <source>
        <strain evidence="1 2">WCA-9-b2</strain>
    </source>
</reference>
<dbReference type="AlphaFoldDB" id="A0A7X3MJN3"/>
<evidence type="ECO:0000313" key="1">
    <source>
        <dbReference type="EMBL" id="MXP77659.1"/>
    </source>
</evidence>
<keyword evidence="2" id="KW-1185">Reference proteome</keyword>
<dbReference type="InterPro" id="IPR017946">
    <property type="entry name" value="PLC-like_Pdiesterase_TIM-brl"/>
</dbReference>
<dbReference type="Gene3D" id="3.20.20.190">
    <property type="entry name" value="Phosphatidylinositol (PI) phosphodiesterase"/>
    <property type="match status" value="1"/>
</dbReference>
<dbReference type="GO" id="GO:0006629">
    <property type="term" value="P:lipid metabolic process"/>
    <property type="evidence" value="ECO:0007669"/>
    <property type="project" value="InterPro"/>
</dbReference>
<protein>
    <recommendedName>
        <fullName evidence="3">Phosphodiesterase</fullName>
    </recommendedName>
</protein>
<accession>A0A7X3MJN3</accession>
<organism evidence="1 2">
    <name type="scientific">Sporofaciens musculi</name>
    <dbReference type="NCBI Taxonomy" id="2681861"/>
    <lineage>
        <taxon>Bacteria</taxon>
        <taxon>Bacillati</taxon>
        <taxon>Bacillota</taxon>
        <taxon>Clostridia</taxon>
        <taxon>Lachnospirales</taxon>
        <taxon>Lachnospiraceae</taxon>
        <taxon>Sporofaciens</taxon>
    </lineage>
</organism>
<proteinExistence type="predicted"/>
<comment type="caution">
    <text evidence="1">The sequence shown here is derived from an EMBL/GenBank/DDBJ whole genome shotgun (WGS) entry which is preliminary data.</text>
</comment>
<gene>
    <name evidence="1" type="ORF">GN277_20585</name>
</gene>